<organism evidence="1 2">
    <name type="scientific">Conoideocrella luteorostrata</name>
    <dbReference type="NCBI Taxonomy" id="1105319"/>
    <lineage>
        <taxon>Eukaryota</taxon>
        <taxon>Fungi</taxon>
        <taxon>Dikarya</taxon>
        <taxon>Ascomycota</taxon>
        <taxon>Pezizomycotina</taxon>
        <taxon>Sordariomycetes</taxon>
        <taxon>Hypocreomycetidae</taxon>
        <taxon>Hypocreales</taxon>
        <taxon>Clavicipitaceae</taxon>
        <taxon>Conoideocrella</taxon>
    </lineage>
</organism>
<dbReference type="Pfam" id="PF12224">
    <property type="entry name" value="Amidoligase_2"/>
    <property type="match status" value="1"/>
</dbReference>
<evidence type="ECO:0000313" key="1">
    <source>
        <dbReference type="EMBL" id="KAK2612521.1"/>
    </source>
</evidence>
<proteinExistence type="predicted"/>
<dbReference type="InterPro" id="IPR022025">
    <property type="entry name" value="Amidoligase_2"/>
</dbReference>
<evidence type="ECO:0008006" key="3">
    <source>
        <dbReference type="Google" id="ProtNLM"/>
    </source>
</evidence>
<gene>
    <name evidence="1" type="ORF">QQS21_001459</name>
</gene>
<name>A0AAJ0CX65_9HYPO</name>
<evidence type="ECO:0000313" key="2">
    <source>
        <dbReference type="Proteomes" id="UP001251528"/>
    </source>
</evidence>
<sequence length="205" mass="22984">MQQLQRLFAVVRNSFEICTTKDDGCATHVHIGTASSFNLSQIRKLSQGVFLFQDILSVASPFDEYSRTVPLPSSHYAEVQSLNKNEILMAMNPPLPPTNLDTSAEWDRKYVAWNFLSLDTLGTIEYRQGIFSTSPRDAVGWITLALAAVHVFLDDDLDVLFRAHRESGGQSLLSLPRTALTYLLRNSEYLTVSDPCLDIPPDFLD</sequence>
<keyword evidence="2" id="KW-1185">Reference proteome</keyword>
<accession>A0AAJ0CX65</accession>
<protein>
    <recommendedName>
        <fullName evidence="3">Amidoligase enzyme-domain-containing protein</fullName>
    </recommendedName>
</protein>
<dbReference type="Proteomes" id="UP001251528">
    <property type="component" value="Unassembled WGS sequence"/>
</dbReference>
<dbReference type="AlphaFoldDB" id="A0AAJ0CX65"/>
<reference evidence="1" key="1">
    <citation type="submission" date="2023-06" db="EMBL/GenBank/DDBJ databases">
        <title>Conoideocrella luteorostrata (Hypocreales: Clavicipitaceae), a potential biocontrol fungus for elongate hemlock scale in United States Christmas tree production areas.</title>
        <authorList>
            <person name="Barrett H."/>
            <person name="Lovett B."/>
            <person name="Macias A.M."/>
            <person name="Stajich J.E."/>
            <person name="Kasson M.T."/>
        </authorList>
    </citation>
    <scope>NUCLEOTIDE SEQUENCE</scope>
    <source>
        <strain evidence="1">ARSEF 14590</strain>
    </source>
</reference>
<dbReference type="EMBL" id="JASWJB010000015">
    <property type="protein sequence ID" value="KAK2612521.1"/>
    <property type="molecule type" value="Genomic_DNA"/>
</dbReference>
<comment type="caution">
    <text evidence="1">The sequence shown here is derived from an EMBL/GenBank/DDBJ whole genome shotgun (WGS) entry which is preliminary data.</text>
</comment>